<dbReference type="EMBL" id="JACYTO010000002">
    <property type="protein sequence ID" value="MBD8503896.1"/>
    <property type="molecule type" value="Genomic_DNA"/>
</dbReference>
<organism evidence="3 4">
    <name type="scientific">Thauera sedimentorum</name>
    <dbReference type="NCBI Taxonomy" id="2767595"/>
    <lineage>
        <taxon>Bacteria</taxon>
        <taxon>Pseudomonadati</taxon>
        <taxon>Pseudomonadota</taxon>
        <taxon>Betaproteobacteria</taxon>
        <taxon>Rhodocyclales</taxon>
        <taxon>Zoogloeaceae</taxon>
        <taxon>Thauera</taxon>
    </lineage>
</organism>
<dbReference type="InterPro" id="IPR000873">
    <property type="entry name" value="AMP-dep_synth/lig_dom"/>
</dbReference>
<dbReference type="CDD" id="cd05930">
    <property type="entry name" value="A_NRPS"/>
    <property type="match status" value="1"/>
</dbReference>
<dbReference type="InterPro" id="IPR045851">
    <property type="entry name" value="AMP-bd_C_sf"/>
</dbReference>
<dbReference type="InterPro" id="IPR020845">
    <property type="entry name" value="AMP-binding_CS"/>
</dbReference>
<feature type="domain" description="AMP-dependent synthetase/ligase" evidence="1">
    <location>
        <begin position="13"/>
        <end position="384"/>
    </location>
</feature>
<dbReference type="Proteomes" id="UP000603602">
    <property type="component" value="Unassembled WGS sequence"/>
</dbReference>
<evidence type="ECO:0000259" key="2">
    <source>
        <dbReference type="Pfam" id="PF13193"/>
    </source>
</evidence>
<dbReference type="PANTHER" id="PTHR45527">
    <property type="entry name" value="NONRIBOSOMAL PEPTIDE SYNTHETASE"/>
    <property type="match status" value="1"/>
</dbReference>
<evidence type="ECO:0000313" key="3">
    <source>
        <dbReference type="EMBL" id="MBD8503896.1"/>
    </source>
</evidence>
<dbReference type="InterPro" id="IPR010071">
    <property type="entry name" value="AA_adenyl_dom"/>
</dbReference>
<dbReference type="Pfam" id="PF00501">
    <property type="entry name" value="AMP-binding"/>
    <property type="match status" value="1"/>
</dbReference>
<comment type="caution">
    <text evidence="3">The sequence shown here is derived from an EMBL/GenBank/DDBJ whole genome shotgun (WGS) entry which is preliminary data.</text>
</comment>
<dbReference type="InterPro" id="IPR042099">
    <property type="entry name" value="ANL_N_sf"/>
</dbReference>
<dbReference type="InterPro" id="IPR025110">
    <property type="entry name" value="AMP-bd_C"/>
</dbReference>
<dbReference type="Pfam" id="PF13193">
    <property type="entry name" value="AMP-binding_C"/>
    <property type="match status" value="1"/>
</dbReference>
<name>A0ABR9BC37_9RHOO</name>
<keyword evidence="4" id="KW-1185">Reference proteome</keyword>
<dbReference type="PROSITE" id="PS00455">
    <property type="entry name" value="AMP_BINDING"/>
    <property type="match status" value="1"/>
</dbReference>
<feature type="domain" description="AMP-binding enzyme C-terminal" evidence="2">
    <location>
        <begin position="439"/>
        <end position="514"/>
    </location>
</feature>
<dbReference type="PANTHER" id="PTHR45527:SF1">
    <property type="entry name" value="FATTY ACID SYNTHASE"/>
    <property type="match status" value="1"/>
</dbReference>
<accession>A0ABR9BC37</accession>
<sequence length="524" mass="57123">MEITPRPLHRALAESAARHPERPAVVAPGCGTLDYRELEALSARVRDRLAAMGVRPGDRVGIHLRKSIDAVAALFGILRAGAAYVPVDPTAPAARNAYILHNCAVRCALVEAARADGLRAEFDALGSPPPALILVDEPGAGEALARALDAADAASPAAPVADADSGADALAYILYTSGSTGKPKGVMLSHLNAVSFVDWCSALFEPSEKDRFSSHAPFHFDLSILDIHVAIKHGAALVLIPEDKGKDPLHLAQLIEAERISVWYSAPSILSLMAQFGNLPAHDCSSLRLVLFAGEVFPVKHLRTLCAQLPRPRYYNLYGPTETNVCTWYEVIPPVPPERTAPYPIGKVCEHLRDRVVDEHDQPVEADGEGELCISGPGVMQGYWALPEKTAQGFLIDPDGTRWYRTGDIVVAGADGRYVYRGRRDRMVKRRGYRIELGEIESGLYRHPAIEEAAVVALPDADEGVRITAFLSSKSGERLSLIALRRFCAEQMPLYMIPDQFAWMDALPRTSTDKTDYQRLKESA</sequence>
<dbReference type="InterPro" id="IPR020459">
    <property type="entry name" value="AMP-binding"/>
</dbReference>
<dbReference type="SUPFAM" id="SSF56801">
    <property type="entry name" value="Acetyl-CoA synthetase-like"/>
    <property type="match status" value="1"/>
</dbReference>
<dbReference type="NCBIfam" id="TIGR01733">
    <property type="entry name" value="AA-adenyl-dom"/>
    <property type="match status" value="1"/>
</dbReference>
<dbReference type="Gene3D" id="3.40.50.12780">
    <property type="entry name" value="N-terminal domain of ligase-like"/>
    <property type="match status" value="1"/>
</dbReference>
<reference evidence="4" key="1">
    <citation type="submission" date="2023-07" db="EMBL/GenBank/DDBJ databases">
        <title>Thauera sp. CAU 1555 isolated from sand of Yaerae Beach.</title>
        <authorList>
            <person name="Kim W."/>
        </authorList>
    </citation>
    <scope>NUCLEOTIDE SEQUENCE [LARGE SCALE GENOMIC DNA]</scope>
    <source>
        <strain evidence="4">CAU 1555</strain>
    </source>
</reference>
<evidence type="ECO:0000259" key="1">
    <source>
        <dbReference type="Pfam" id="PF00501"/>
    </source>
</evidence>
<gene>
    <name evidence="3" type="ORF">IFO67_13460</name>
</gene>
<protein>
    <submittedName>
        <fullName evidence="3">Amino acid adenylation domain-containing protein</fullName>
    </submittedName>
</protein>
<evidence type="ECO:0000313" key="4">
    <source>
        <dbReference type="Proteomes" id="UP000603602"/>
    </source>
</evidence>
<dbReference type="PRINTS" id="PR00154">
    <property type="entry name" value="AMPBINDING"/>
</dbReference>
<proteinExistence type="predicted"/>
<dbReference type="Gene3D" id="3.30.300.30">
    <property type="match status" value="1"/>
</dbReference>